<organism evidence="1 2">
    <name type="scientific">Halocaridina rubra</name>
    <name type="common">Hawaiian red shrimp</name>
    <dbReference type="NCBI Taxonomy" id="373956"/>
    <lineage>
        <taxon>Eukaryota</taxon>
        <taxon>Metazoa</taxon>
        <taxon>Ecdysozoa</taxon>
        <taxon>Arthropoda</taxon>
        <taxon>Crustacea</taxon>
        <taxon>Multicrustacea</taxon>
        <taxon>Malacostraca</taxon>
        <taxon>Eumalacostraca</taxon>
        <taxon>Eucarida</taxon>
        <taxon>Decapoda</taxon>
        <taxon>Pleocyemata</taxon>
        <taxon>Caridea</taxon>
        <taxon>Atyoidea</taxon>
        <taxon>Atyidae</taxon>
        <taxon>Halocaridina</taxon>
    </lineage>
</organism>
<dbReference type="AlphaFoldDB" id="A0AAN8X724"/>
<dbReference type="EMBL" id="JAXCGZ010008868">
    <property type="protein sequence ID" value="KAK7077426.1"/>
    <property type="molecule type" value="Genomic_DNA"/>
</dbReference>
<comment type="caution">
    <text evidence="1">The sequence shown here is derived from an EMBL/GenBank/DDBJ whole genome shotgun (WGS) entry which is preliminary data.</text>
</comment>
<proteinExistence type="predicted"/>
<keyword evidence="2" id="KW-1185">Reference proteome</keyword>
<feature type="non-terminal residue" evidence="1">
    <location>
        <position position="134"/>
    </location>
</feature>
<sequence>MGLGWGGVVLVEGIPHGGGGRVWVGVGDSVVEVGDNFHGGCGMMRGEVGNGVVEVKGGMILEWVVGEWCCGGDGREVEEYGSWVGWGMGLWRWGLFPMGFVGVCGKARGGRMGLVKSKGSGSQPGVSSPYYFMG</sequence>
<reference evidence="1 2" key="1">
    <citation type="submission" date="2023-11" db="EMBL/GenBank/DDBJ databases">
        <title>Halocaridina rubra genome assembly.</title>
        <authorList>
            <person name="Smith C."/>
        </authorList>
    </citation>
    <scope>NUCLEOTIDE SEQUENCE [LARGE SCALE GENOMIC DNA]</scope>
    <source>
        <strain evidence="1">EP-1</strain>
        <tissue evidence="1">Whole</tissue>
    </source>
</reference>
<name>A0AAN8X724_HALRR</name>
<dbReference type="Proteomes" id="UP001381693">
    <property type="component" value="Unassembled WGS sequence"/>
</dbReference>
<protein>
    <submittedName>
        <fullName evidence="1">Uncharacterized protein</fullName>
    </submittedName>
</protein>
<evidence type="ECO:0000313" key="2">
    <source>
        <dbReference type="Proteomes" id="UP001381693"/>
    </source>
</evidence>
<evidence type="ECO:0000313" key="1">
    <source>
        <dbReference type="EMBL" id="KAK7077426.1"/>
    </source>
</evidence>
<accession>A0AAN8X724</accession>
<gene>
    <name evidence="1" type="ORF">SK128_019741</name>
</gene>